<dbReference type="InterPro" id="IPR052373">
    <property type="entry name" value="Gamma-glu_amide_hydrolase"/>
</dbReference>
<name>A0A0B7J7G3_9GAMM</name>
<dbReference type="EMBL" id="PYNF01000007">
    <property type="protein sequence ID" value="PSU98897.1"/>
    <property type="molecule type" value="Genomic_DNA"/>
</dbReference>
<dbReference type="PANTHER" id="PTHR43187:SF1">
    <property type="entry name" value="GLUTAMINE AMIDOTRANSFERASE DUG3-RELATED"/>
    <property type="match status" value="1"/>
</dbReference>
<protein>
    <submittedName>
        <fullName evidence="1">Class II glutamine amidotransferase</fullName>
    </submittedName>
</protein>
<accession>A0A2T3KI92</accession>
<dbReference type="PROSITE" id="PS51278">
    <property type="entry name" value="GATASE_TYPE_2"/>
    <property type="match status" value="1"/>
</dbReference>
<keyword evidence="1" id="KW-0808">Transferase</keyword>
<gene>
    <name evidence="1" type="ORF">C9J27_10365</name>
</gene>
<dbReference type="GeneID" id="29944958"/>
<dbReference type="eggNOG" id="COG0121">
    <property type="taxonomic scope" value="Bacteria"/>
</dbReference>
<reference evidence="1 2" key="1">
    <citation type="submission" date="2018-01" db="EMBL/GenBank/DDBJ databases">
        <title>Whole genome sequencing of Histamine producing bacteria.</title>
        <authorList>
            <person name="Butler K."/>
        </authorList>
    </citation>
    <scope>NUCLEOTIDE SEQUENCE [LARGE SCALE GENOMIC DNA]</scope>
    <source>
        <strain evidence="1 2">FS-7.2</strain>
    </source>
</reference>
<accession>A0A0B7J7G3</accession>
<organism evidence="1 2">
    <name type="scientific">Photobacterium kishitanii</name>
    <dbReference type="NCBI Taxonomy" id="318456"/>
    <lineage>
        <taxon>Bacteria</taxon>
        <taxon>Pseudomonadati</taxon>
        <taxon>Pseudomonadota</taxon>
        <taxon>Gammaproteobacteria</taxon>
        <taxon>Vibrionales</taxon>
        <taxon>Vibrionaceae</taxon>
        <taxon>Photobacterium</taxon>
    </lineage>
</organism>
<dbReference type="InterPro" id="IPR026869">
    <property type="entry name" value="EgtC-like"/>
</dbReference>
<evidence type="ECO:0000313" key="1">
    <source>
        <dbReference type="EMBL" id="PSU98897.1"/>
    </source>
</evidence>
<dbReference type="RefSeq" id="WP_036794382.1">
    <property type="nucleotide sequence ID" value="NZ_JAUZMX010000001.1"/>
</dbReference>
<proteinExistence type="predicted"/>
<dbReference type="Proteomes" id="UP000241426">
    <property type="component" value="Unassembled WGS sequence"/>
</dbReference>
<dbReference type="Gene3D" id="3.60.20.10">
    <property type="entry name" value="Glutamine Phosphoribosylpyrophosphate, subunit 1, domain 1"/>
    <property type="match status" value="1"/>
</dbReference>
<sequence>MSRWLAYHGDSIYLDELIYQPEHSLIQQSVESNKKRTIRVNGDGFGLGWYSHRALPGYYHDILPAWGDENLRSLAHHISSHRFMAHIRHSTGSQVSRVNCHPFVLDNWMFLHNGHIGGFDQVKFTLVRQLTEELFLKRVGTTDSELIFLMMIKNGLRIDPIAAINQTLYEIEQAMEDKAITEPLKTSLCISDGEQFWVVRYSSDHQPPPVFIQCSAKKTILASEPLDHSDSWQKIDRQTITHIVNHHCTQYDLIID</sequence>
<dbReference type="PANTHER" id="PTHR43187">
    <property type="entry name" value="GLUTAMINE AMIDOTRANSFERASE DUG3-RELATED"/>
    <property type="match status" value="1"/>
</dbReference>
<dbReference type="CDD" id="cd01908">
    <property type="entry name" value="YafJ"/>
    <property type="match status" value="1"/>
</dbReference>
<comment type="caution">
    <text evidence="1">The sequence shown here is derived from an EMBL/GenBank/DDBJ whole genome shotgun (WGS) entry which is preliminary data.</text>
</comment>
<dbReference type="InterPro" id="IPR017932">
    <property type="entry name" value="GATase_2_dom"/>
</dbReference>
<dbReference type="SUPFAM" id="SSF56235">
    <property type="entry name" value="N-terminal nucleophile aminohydrolases (Ntn hydrolases)"/>
    <property type="match status" value="1"/>
</dbReference>
<dbReference type="Pfam" id="PF13230">
    <property type="entry name" value="GATase_4"/>
    <property type="match status" value="1"/>
</dbReference>
<keyword evidence="1" id="KW-0315">Glutamine amidotransferase</keyword>
<dbReference type="InterPro" id="IPR029055">
    <property type="entry name" value="Ntn_hydrolases_N"/>
</dbReference>
<dbReference type="AlphaFoldDB" id="A0A0B7J7G3"/>
<evidence type="ECO:0000313" key="2">
    <source>
        <dbReference type="Proteomes" id="UP000241426"/>
    </source>
</evidence>
<dbReference type="GO" id="GO:0016740">
    <property type="term" value="F:transferase activity"/>
    <property type="evidence" value="ECO:0007669"/>
    <property type="project" value="UniProtKB-KW"/>
</dbReference>